<reference evidence="2 3" key="1">
    <citation type="journal article" date="2016" name="Genome Biol. Evol.">
        <title>Divergent and convergent evolution of fungal pathogenicity.</title>
        <authorList>
            <person name="Shang Y."/>
            <person name="Xiao G."/>
            <person name="Zheng P."/>
            <person name="Cen K."/>
            <person name="Zhan S."/>
            <person name="Wang C."/>
        </authorList>
    </citation>
    <scope>NUCLEOTIDE SEQUENCE [LARGE SCALE GENOMIC DNA]</scope>
    <source>
        <strain evidence="2 3">RCEF 264</strain>
    </source>
</reference>
<dbReference type="InterPro" id="IPR051693">
    <property type="entry name" value="UPF0046_metallophosphoest"/>
</dbReference>
<dbReference type="Proteomes" id="UP000076874">
    <property type="component" value="Unassembled WGS sequence"/>
</dbReference>
<organism evidence="2 3">
    <name type="scientific">Niveomyces insectorum RCEF 264</name>
    <dbReference type="NCBI Taxonomy" id="1081102"/>
    <lineage>
        <taxon>Eukaryota</taxon>
        <taxon>Fungi</taxon>
        <taxon>Dikarya</taxon>
        <taxon>Ascomycota</taxon>
        <taxon>Pezizomycotina</taxon>
        <taxon>Sordariomycetes</taxon>
        <taxon>Hypocreomycetidae</taxon>
        <taxon>Hypocreales</taxon>
        <taxon>Cordycipitaceae</taxon>
        <taxon>Niveomyces</taxon>
    </lineage>
</organism>
<keyword evidence="3" id="KW-1185">Reference proteome</keyword>
<proteinExistence type="predicted"/>
<dbReference type="SUPFAM" id="SSF56300">
    <property type="entry name" value="Metallo-dependent phosphatases"/>
    <property type="match status" value="1"/>
</dbReference>
<evidence type="ECO:0000313" key="3">
    <source>
        <dbReference type="Proteomes" id="UP000076874"/>
    </source>
</evidence>
<dbReference type="OrthoDB" id="630188at2759"/>
<dbReference type="Gene3D" id="3.60.21.10">
    <property type="match status" value="1"/>
</dbReference>
<protein>
    <submittedName>
        <fullName evidence="2">Phosphoesterase</fullName>
    </submittedName>
</protein>
<dbReference type="PANTHER" id="PTHR12905">
    <property type="entry name" value="METALLOPHOSPHOESTERASE"/>
    <property type="match status" value="1"/>
</dbReference>
<evidence type="ECO:0000259" key="1">
    <source>
        <dbReference type="Pfam" id="PF00149"/>
    </source>
</evidence>
<dbReference type="Pfam" id="PF00149">
    <property type="entry name" value="Metallophos"/>
    <property type="match status" value="1"/>
</dbReference>
<dbReference type="InterPro" id="IPR004843">
    <property type="entry name" value="Calcineurin-like_PHP"/>
</dbReference>
<dbReference type="PANTHER" id="PTHR12905:SF18">
    <property type="entry name" value="ESTER HYDROLASE, PUTATIVE (AFU_ORTHOLOGUE AFUA_4G03130)-RELATED"/>
    <property type="match status" value="1"/>
</dbReference>
<dbReference type="GO" id="GO:0016787">
    <property type="term" value="F:hydrolase activity"/>
    <property type="evidence" value="ECO:0007669"/>
    <property type="project" value="InterPro"/>
</dbReference>
<sequence>MAATSQPLTNIQLRGRRKRLVASKLLKLHTKTASASSAPCHDPPIHVVCIADTHNKQPRLPAGDVLIHAGDLTENGSFAEMQAGLTWLAGQPHRYKIYVAGNHDVLLDDAFLTRHPERRYGQTQTKDDLDWGGVLYLEDSMAALSFTAPDAQASGREATTTPPPRTLTVFGSPWTPQYGVSAFQYRPDDTDHWASIFSQHAASQPDIVVTHGPPKHHLNSRDVHQAGCPYLLAEISRLRPRLVVFGHIHAAYGRQDRVVLDGVQTTYDDVLTGWAGWGRIGWMAVLVIWARLTRGLFRTSGNEGGKATTFVNAAVVGGPHNELKNEPIVVAL</sequence>
<gene>
    <name evidence="2" type="ORF">SPI_06066</name>
</gene>
<evidence type="ECO:0000313" key="2">
    <source>
        <dbReference type="EMBL" id="OAA59868.1"/>
    </source>
</evidence>
<accession>A0A167SRP7</accession>
<dbReference type="CDD" id="cd07379">
    <property type="entry name" value="MPP_239FB"/>
    <property type="match status" value="1"/>
</dbReference>
<feature type="domain" description="Calcineurin-like phosphoesterase" evidence="1">
    <location>
        <begin position="61"/>
        <end position="250"/>
    </location>
</feature>
<dbReference type="EMBL" id="AZHD01000010">
    <property type="protein sequence ID" value="OAA59868.1"/>
    <property type="molecule type" value="Genomic_DNA"/>
</dbReference>
<comment type="caution">
    <text evidence="2">The sequence shown here is derived from an EMBL/GenBank/DDBJ whole genome shotgun (WGS) entry which is preliminary data.</text>
</comment>
<dbReference type="AlphaFoldDB" id="A0A167SRP7"/>
<dbReference type="InterPro" id="IPR029052">
    <property type="entry name" value="Metallo-depent_PP-like"/>
</dbReference>
<name>A0A167SRP7_9HYPO</name>